<dbReference type="EMBL" id="CP049801">
    <property type="protein sequence ID" value="QIO06619.1"/>
    <property type="molecule type" value="Genomic_DNA"/>
</dbReference>
<dbReference type="InterPro" id="IPR000160">
    <property type="entry name" value="GGDEF_dom"/>
</dbReference>
<dbReference type="Gene3D" id="3.30.450.20">
    <property type="entry name" value="PAS domain"/>
    <property type="match status" value="1"/>
</dbReference>
<dbReference type="InterPro" id="IPR013656">
    <property type="entry name" value="PAS_4"/>
</dbReference>
<evidence type="ECO:0000256" key="2">
    <source>
        <dbReference type="ARBA" id="ARBA00034247"/>
    </source>
</evidence>
<dbReference type="CDD" id="cd01949">
    <property type="entry name" value="GGDEF"/>
    <property type="match status" value="1"/>
</dbReference>
<keyword evidence="5" id="KW-1185">Reference proteome</keyword>
<dbReference type="PANTHER" id="PTHR45138:SF9">
    <property type="entry name" value="DIGUANYLATE CYCLASE DGCM-RELATED"/>
    <property type="match status" value="1"/>
</dbReference>
<dbReference type="Pfam" id="PF08448">
    <property type="entry name" value="PAS_4"/>
    <property type="match status" value="1"/>
</dbReference>
<dbReference type="InterPro" id="IPR043128">
    <property type="entry name" value="Rev_trsase/Diguanyl_cyclase"/>
</dbReference>
<reference evidence="4 5" key="1">
    <citation type="submission" date="2020-03" db="EMBL/GenBank/DDBJ databases">
        <authorList>
            <person name="Zhu W."/>
        </authorList>
    </citation>
    <scope>NUCLEOTIDE SEQUENCE [LARGE SCALE GENOMIC DNA]</scope>
    <source>
        <strain evidence="4 5">323-1</strain>
    </source>
</reference>
<dbReference type="EC" id="2.7.7.65" evidence="1"/>
<dbReference type="GO" id="GO:0043709">
    <property type="term" value="P:cell adhesion involved in single-species biofilm formation"/>
    <property type="evidence" value="ECO:0007669"/>
    <property type="project" value="TreeGrafter"/>
</dbReference>
<protein>
    <recommendedName>
        <fullName evidence="1">diguanylate cyclase</fullName>
        <ecNumber evidence="1">2.7.7.65</ecNumber>
    </recommendedName>
</protein>
<dbReference type="SMART" id="SM00267">
    <property type="entry name" value="GGDEF"/>
    <property type="match status" value="1"/>
</dbReference>
<comment type="catalytic activity">
    <reaction evidence="2">
        <text>2 GTP = 3',3'-c-di-GMP + 2 diphosphate</text>
        <dbReference type="Rhea" id="RHEA:24898"/>
        <dbReference type="ChEBI" id="CHEBI:33019"/>
        <dbReference type="ChEBI" id="CHEBI:37565"/>
        <dbReference type="ChEBI" id="CHEBI:58805"/>
        <dbReference type="EC" id="2.7.7.65"/>
    </reaction>
</comment>
<dbReference type="GO" id="GO:0005886">
    <property type="term" value="C:plasma membrane"/>
    <property type="evidence" value="ECO:0007669"/>
    <property type="project" value="TreeGrafter"/>
</dbReference>
<dbReference type="InterPro" id="IPR035965">
    <property type="entry name" value="PAS-like_dom_sf"/>
</dbReference>
<name>A0A6G8RXG4_9GAMM</name>
<sequence length="318" mass="36937">MEKSQHKFDDLFDDQKFLDVLQGAEKLELVSFISKLPIPIAIIENEGIFLGINQNFADIYESDALYLMGKKLSSVSTVVHAYYIEALNDFKSQSHLQLVENEFYSKGHFYILNFKSLRDVDRKLIAVIVVCTDVTRLKRRERVLIQNNQKLHDHLYIDQTTGVNNRRALERFLKQNFVGTKRENYSFLKIDLDDFKKFNQLNSYTYGDELLTSIAQLFHDEIAQDNAILYRLNSASFVVVLEKCTPWSALTVAERLRHKMMKENIRFEADSEEILTISIGIYHPQAHNNFNELDIIEQIDIAVQQAKSQGKNSIFVLD</sequence>
<dbReference type="NCBIfam" id="TIGR00254">
    <property type="entry name" value="GGDEF"/>
    <property type="match status" value="1"/>
</dbReference>
<dbReference type="KEGG" id="asha:G8E00_12000"/>
<evidence type="ECO:0000313" key="5">
    <source>
        <dbReference type="Proteomes" id="UP000502297"/>
    </source>
</evidence>
<dbReference type="GO" id="GO:0052621">
    <property type="term" value="F:diguanylate cyclase activity"/>
    <property type="evidence" value="ECO:0007669"/>
    <property type="project" value="UniProtKB-EC"/>
</dbReference>
<dbReference type="Gene3D" id="3.30.70.270">
    <property type="match status" value="1"/>
</dbReference>
<dbReference type="PROSITE" id="PS50887">
    <property type="entry name" value="GGDEF"/>
    <property type="match status" value="1"/>
</dbReference>
<dbReference type="AlphaFoldDB" id="A0A6G8RXG4"/>
<evidence type="ECO:0000259" key="3">
    <source>
        <dbReference type="PROSITE" id="PS50887"/>
    </source>
</evidence>
<dbReference type="RefSeq" id="WP_166224908.1">
    <property type="nucleotide sequence ID" value="NZ_CP049801.1"/>
</dbReference>
<evidence type="ECO:0000313" key="4">
    <source>
        <dbReference type="EMBL" id="QIO06619.1"/>
    </source>
</evidence>
<dbReference type="Proteomes" id="UP000502297">
    <property type="component" value="Chromosome"/>
</dbReference>
<dbReference type="InterPro" id="IPR050469">
    <property type="entry name" value="Diguanylate_Cyclase"/>
</dbReference>
<dbReference type="InterPro" id="IPR029787">
    <property type="entry name" value="Nucleotide_cyclase"/>
</dbReference>
<proteinExistence type="predicted"/>
<dbReference type="Pfam" id="PF00990">
    <property type="entry name" value="GGDEF"/>
    <property type="match status" value="1"/>
</dbReference>
<gene>
    <name evidence="4" type="ORF">G8E00_12000</name>
</gene>
<dbReference type="GO" id="GO:1902201">
    <property type="term" value="P:negative regulation of bacterial-type flagellum-dependent cell motility"/>
    <property type="evidence" value="ECO:0007669"/>
    <property type="project" value="TreeGrafter"/>
</dbReference>
<dbReference type="PANTHER" id="PTHR45138">
    <property type="entry name" value="REGULATORY COMPONENTS OF SENSORY TRANSDUCTION SYSTEM"/>
    <property type="match status" value="1"/>
</dbReference>
<evidence type="ECO:0000256" key="1">
    <source>
        <dbReference type="ARBA" id="ARBA00012528"/>
    </source>
</evidence>
<dbReference type="SUPFAM" id="SSF55785">
    <property type="entry name" value="PYP-like sensor domain (PAS domain)"/>
    <property type="match status" value="1"/>
</dbReference>
<accession>A0A6G8RXG4</accession>
<organism evidence="4 5">
    <name type="scientific">Acinetobacter shaoyimingii</name>
    <dbReference type="NCBI Taxonomy" id="2715164"/>
    <lineage>
        <taxon>Bacteria</taxon>
        <taxon>Pseudomonadati</taxon>
        <taxon>Pseudomonadota</taxon>
        <taxon>Gammaproteobacteria</taxon>
        <taxon>Moraxellales</taxon>
        <taxon>Moraxellaceae</taxon>
        <taxon>Acinetobacter</taxon>
    </lineage>
</organism>
<dbReference type="SUPFAM" id="SSF55073">
    <property type="entry name" value="Nucleotide cyclase"/>
    <property type="match status" value="1"/>
</dbReference>
<feature type="domain" description="GGDEF" evidence="3">
    <location>
        <begin position="183"/>
        <end position="318"/>
    </location>
</feature>